<evidence type="ECO:0000259" key="6">
    <source>
        <dbReference type="Pfam" id="PF00700"/>
    </source>
</evidence>
<evidence type="ECO:0000256" key="1">
    <source>
        <dbReference type="ARBA" id="ARBA00005709"/>
    </source>
</evidence>
<accession>I3V6W8</accession>
<evidence type="ECO:0000256" key="3">
    <source>
        <dbReference type="RuleBase" id="RU362073"/>
    </source>
</evidence>
<dbReference type="PANTHER" id="PTHR42792:SF2">
    <property type="entry name" value="FLAGELLIN"/>
    <property type="match status" value="1"/>
</dbReference>
<organism evidence="7">
    <name type="scientific">Magnetococcus massalia (strain MO-1)</name>
    <dbReference type="NCBI Taxonomy" id="451514"/>
    <lineage>
        <taxon>Bacteria</taxon>
        <taxon>Pseudomonadati</taxon>
        <taxon>Pseudomonadota</taxon>
        <taxon>Magnetococcia</taxon>
        <taxon>Magnetococcales</taxon>
        <taxon>Magnetococcaceae</taxon>
        <taxon>Magnetococcus</taxon>
    </lineage>
</organism>
<gene>
    <name evidence="7" type="primary">fliC6</name>
    <name evidence="8" type="synonym">fliC</name>
    <name evidence="8" type="ORF">MAGMO_3563</name>
</gene>
<feature type="domain" description="Flagellin C-terminal" evidence="6">
    <location>
        <begin position="187"/>
        <end position="272"/>
    </location>
</feature>
<keyword evidence="7" id="KW-0282">Flagellum</keyword>
<dbReference type="Pfam" id="PF00669">
    <property type="entry name" value="Flagellin_N"/>
    <property type="match status" value="1"/>
</dbReference>
<dbReference type="Gene3D" id="6.10.10.10">
    <property type="entry name" value="Flagellar export chaperone, C-terminal domain"/>
    <property type="match status" value="1"/>
</dbReference>
<keyword evidence="3" id="KW-0964">Secreted</keyword>
<reference evidence="7" key="1">
    <citation type="submission" date="2011-06" db="EMBL/GenBank/DDBJ databases">
        <authorList>
            <person name="Zhang W.-J."/>
            <person name="Santini C.-L."/>
            <person name="Mangenot S."/>
            <person name="Calteau A."/>
            <person name="Lajus A."/>
            <person name="Barbe V."/>
            <person name="Medigue C."/>
            <person name="Wu L.-F."/>
        </authorList>
    </citation>
    <scope>NUCLEOTIDE SEQUENCE</scope>
    <source>
        <strain evidence="7">MO-1</strain>
    </source>
</reference>
<dbReference type="Gene3D" id="1.20.1330.10">
    <property type="entry name" value="f41 fragment of flagellin, N-terminal domain"/>
    <property type="match status" value="1"/>
</dbReference>
<dbReference type="AlphaFoldDB" id="I3V6W8"/>
<dbReference type="InterPro" id="IPR001492">
    <property type="entry name" value="Flagellin"/>
</dbReference>
<evidence type="ECO:0000259" key="5">
    <source>
        <dbReference type="Pfam" id="PF00669"/>
    </source>
</evidence>
<evidence type="ECO:0000256" key="4">
    <source>
        <dbReference type="SAM" id="Coils"/>
    </source>
</evidence>
<evidence type="ECO:0000256" key="2">
    <source>
        <dbReference type="ARBA" id="ARBA00023143"/>
    </source>
</evidence>
<dbReference type="InterPro" id="IPR042187">
    <property type="entry name" value="Flagellin_C_sub2"/>
</dbReference>
<evidence type="ECO:0000313" key="7">
    <source>
        <dbReference type="EMBL" id="AFK73938.1"/>
    </source>
</evidence>
<keyword evidence="7" id="KW-0966">Cell projection</keyword>
<dbReference type="GO" id="GO:0005198">
    <property type="term" value="F:structural molecule activity"/>
    <property type="evidence" value="ECO:0007669"/>
    <property type="project" value="UniProtKB-UniRule"/>
</dbReference>
<dbReference type="PANTHER" id="PTHR42792">
    <property type="entry name" value="FLAGELLIN"/>
    <property type="match status" value="1"/>
</dbReference>
<proteinExistence type="inferred from homology"/>
<comment type="similarity">
    <text evidence="1 3">Belongs to the bacterial flagellin family.</text>
</comment>
<dbReference type="GO" id="GO:0005576">
    <property type="term" value="C:extracellular region"/>
    <property type="evidence" value="ECO:0007669"/>
    <property type="project" value="UniProtKB-SubCell"/>
</dbReference>
<dbReference type="SUPFAM" id="SSF64518">
    <property type="entry name" value="Phase 1 flagellin"/>
    <property type="match status" value="1"/>
</dbReference>
<dbReference type="EMBL" id="LO017727">
    <property type="protein sequence ID" value="CRH07699.1"/>
    <property type="molecule type" value="Genomic_DNA"/>
</dbReference>
<dbReference type="PRINTS" id="PR00207">
    <property type="entry name" value="FLAGELLIN"/>
</dbReference>
<feature type="coiled-coil region" evidence="4">
    <location>
        <begin position="75"/>
        <end position="129"/>
    </location>
</feature>
<dbReference type="EMBL" id="JN177314">
    <property type="protein sequence ID" value="AFK73938.1"/>
    <property type="molecule type" value="Genomic_DNA"/>
</dbReference>
<dbReference type="InterPro" id="IPR046358">
    <property type="entry name" value="Flagellin_C"/>
</dbReference>
<keyword evidence="7" id="KW-0969">Cilium</keyword>
<comment type="function">
    <text evidence="3">Flagellin is the subunit protein which polymerizes to form the filaments of bacterial flagella.</text>
</comment>
<reference evidence="7" key="2">
    <citation type="journal article" date="2012" name="J. Mol. Biol.">
        <title>Complex spatial organization and flagellin composition of flagellar propeller from marine magnetotactic ovoid strain MO-1.</title>
        <authorList>
            <person name="Zhang W.J."/>
            <person name="Santini C.L."/>
            <person name="Bernadac A."/>
            <person name="Ruan J."/>
            <person name="Zhang S.D."/>
            <person name="Kato T."/>
            <person name="Li Y."/>
            <person name="Namba K."/>
            <person name="Wu L.F."/>
        </authorList>
    </citation>
    <scope>NUCLEOTIDE SEQUENCE</scope>
    <source>
        <strain evidence="7">MO-1</strain>
    </source>
</reference>
<dbReference type="InterPro" id="IPR001029">
    <property type="entry name" value="Flagellin_N"/>
</dbReference>
<sequence>MALYINTNVSSLNAQRQLADSTNNLSQTYERLSSGLRINGAADDAAGLSISTRMTAQIRGLNQAARNANDAISMIQTAEGALGETEAALQRMRELSVQASNETYTQTDRADMQAELSQLISEIDRIATDTSFNSQNLLAAGFSATMLVGAYSGKTITVSITGGDATDIGVNAVSLTNSIGDLAMAAITTIDTAIDSVSDLRSKLGAYQNRFEAVISNLDNVSERTTQSKSRIMDADIAQETANLTRNAILQQAGTSILAQANQQPQLALSLLG</sequence>
<reference evidence="8" key="3">
    <citation type="submission" date="2015-04" db="EMBL/GenBank/DDBJ databases">
        <authorList>
            <person name="Syromyatnikov M.Y."/>
            <person name="Popov V.N."/>
        </authorList>
    </citation>
    <scope>NUCLEOTIDE SEQUENCE</scope>
    <source>
        <strain evidence="8">MO-1</strain>
    </source>
</reference>
<evidence type="ECO:0000313" key="8">
    <source>
        <dbReference type="EMBL" id="CRH07699.1"/>
    </source>
</evidence>
<comment type="subcellular location">
    <subcellularLocation>
        <location evidence="3">Secreted</location>
    </subcellularLocation>
    <subcellularLocation>
        <location evidence="3">Bacterial flagellum</location>
    </subcellularLocation>
</comment>
<protein>
    <recommendedName>
        <fullName evidence="3">Flagellin</fullName>
    </recommendedName>
</protein>
<keyword evidence="4" id="KW-0175">Coiled coil</keyword>
<name>I3V6W8_MAGMO</name>
<dbReference type="Pfam" id="PF00700">
    <property type="entry name" value="Flagellin_C"/>
    <property type="match status" value="1"/>
</dbReference>
<dbReference type="GO" id="GO:0009288">
    <property type="term" value="C:bacterial-type flagellum"/>
    <property type="evidence" value="ECO:0007669"/>
    <property type="project" value="UniProtKB-SubCell"/>
</dbReference>
<keyword evidence="2 3" id="KW-0975">Bacterial flagellum</keyword>
<feature type="domain" description="Flagellin N-terminal" evidence="5">
    <location>
        <begin position="5"/>
        <end position="140"/>
    </location>
</feature>